<comment type="caution">
    <text evidence="2">The sequence shown here is derived from an EMBL/GenBank/DDBJ whole genome shotgun (WGS) entry which is preliminary data.</text>
</comment>
<reference evidence="3" key="1">
    <citation type="journal article" date="2019" name="Int. J. Syst. Evol. Microbiol.">
        <title>The Global Catalogue of Microorganisms (GCM) 10K type strain sequencing project: providing services to taxonomists for standard genome sequencing and annotation.</title>
        <authorList>
            <consortium name="The Broad Institute Genomics Platform"/>
            <consortium name="The Broad Institute Genome Sequencing Center for Infectious Disease"/>
            <person name="Wu L."/>
            <person name="Ma J."/>
        </authorList>
    </citation>
    <scope>NUCLEOTIDE SEQUENCE [LARGE SCALE GENOMIC DNA]</scope>
    <source>
        <strain evidence="3">JCM 17214</strain>
    </source>
</reference>
<dbReference type="Gene3D" id="2.10.260.10">
    <property type="match status" value="1"/>
</dbReference>
<keyword evidence="3" id="KW-1185">Reference proteome</keyword>
<dbReference type="SMART" id="SM00966">
    <property type="entry name" value="SpoVT_AbrB"/>
    <property type="match status" value="1"/>
</dbReference>
<sequence length="104" mass="11937">MKLTVFSKCNYIVRTFDAMNTRLIRVGNSQGIVLPKKLLQQYHLAGEVDLQPTPEGLLITPVVKTRRQGWDERFQQAIAQGQAPEGELLEGFSDEAFEETEWQW</sequence>
<name>A0ABP7MGN8_9BACT</name>
<dbReference type="SUPFAM" id="SSF89447">
    <property type="entry name" value="AbrB/MazE/MraZ-like"/>
    <property type="match status" value="1"/>
</dbReference>
<dbReference type="InterPro" id="IPR037914">
    <property type="entry name" value="SpoVT-AbrB_sf"/>
</dbReference>
<protein>
    <recommendedName>
        <fullName evidence="1">SpoVT-AbrB domain-containing protein</fullName>
    </recommendedName>
</protein>
<evidence type="ECO:0000259" key="1">
    <source>
        <dbReference type="SMART" id="SM00966"/>
    </source>
</evidence>
<proteinExistence type="predicted"/>
<dbReference type="EMBL" id="BAABDH010000004">
    <property type="protein sequence ID" value="GAA3920573.1"/>
    <property type="molecule type" value="Genomic_DNA"/>
</dbReference>
<evidence type="ECO:0000313" key="2">
    <source>
        <dbReference type="EMBL" id="GAA3920573.1"/>
    </source>
</evidence>
<accession>A0ABP7MGN8</accession>
<organism evidence="2 3">
    <name type="scientific">Hymenobacter algoricola</name>
    <dbReference type="NCBI Taxonomy" id="486267"/>
    <lineage>
        <taxon>Bacteria</taxon>
        <taxon>Pseudomonadati</taxon>
        <taxon>Bacteroidota</taxon>
        <taxon>Cytophagia</taxon>
        <taxon>Cytophagales</taxon>
        <taxon>Hymenobacteraceae</taxon>
        <taxon>Hymenobacter</taxon>
    </lineage>
</organism>
<dbReference type="Proteomes" id="UP001499909">
    <property type="component" value="Unassembled WGS sequence"/>
</dbReference>
<feature type="domain" description="SpoVT-AbrB" evidence="1">
    <location>
        <begin position="24"/>
        <end position="67"/>
    </location>
</feature>
<dbReference type="InterPro" id="IPR007159">
    <property type="entry name" value="SpoVT-AbrB_dom"/>
</dbReference>
<evidence type="ECO:0000313" key="3">
    <source>
        <dbReference type="Proteomes" id="UP001499909"/>
    </source>
</evidence>
<gene>
    <name evidence="2" type="ORF">GCM10022406_03630</name>
</gene>